<gene>
    <name evidence="1" type="ORF">G8D99_06915</name>
</gene>
<protein>
    <submittedName>
        <fullName evidence="1">Uncharacterized protein</fullName>
    </submittedName>
</protein>
<dbReference type="RefSeq" id="WP_166323842.1">
    <property type="nucleotide sequence ID" value="NZ_CP049916.1"/>
</dbReference>
<name>A0A6G8S3J0_9GAMM</name>
<evidence type="ECO:0000313" key="1">
    <source>
        <dbReference type="EMBL" id="QIO08779.1"/>
    </source>
</evidence>
<organism evidence="1 2">
    <name type="scientific">Acinetobacter lanii</name>
    <dbReference type="NCBI Taxonomy" id="2715163"/>
    <lineage>
        <taxon>Bacteria</taxon>
        <taxon>Pseudomonadati</taxon>
        <taxon>Pseudomonadota</taxon>
        <taxon>Gammaproteobacteria</taxon>
        <taxon>Moraxellales</taxon>
        <taxon>Moraxellaceae</taxon>
        <taxon>Acinetobacter</taxon>
    </lineage>
</organism>
<reference evidence="1 2" key="1">
    <citation type="submission" date="2020-03" db="EMBL/GenBank/DDBJ databases">
        <authorList>
            <person name="Zhu W."/>
        </authorList>
    </citation>
    <scope>NUCLEOTIDE SEQUENCE [LARGE SCALE GENOMIC DNA]</scope>
    <source>
        <strain evidence="1 2">185</strain>
    </source>
</reference>
<dbReference type="Proteomes" id="UP000501939">
    <property type="component" value="Chromosome"/>
</dbReference>
<evidence type="ECO:0000313" key="2">
    <source>
        <dbReference type="Proteomes" id="UP000501939"/>
    </source>
</evidence>
<proteinExistence type="predicted"/>
<accession>A0A6G8S3J0</accession>
<sequence length="77" mass="8805">MTFWQKLFSGDPQQNEHKNQIAWVENDCACKTNEQLIAALQKATDEDVILGIKKVLMSRGYSRKDLTALLQPKITIQ</sequence>
<dbReference type="KEGG" id="alj:G8D99_06915"/>
<dbReference type="AlphaFoldDB" id="A0A6G8S3J0"/>
<dbReference type="EMBL" id="CP049916">
    <property type="protein sequence ID" value="QIO08779.1"/>
    <property type="molecule type" value="Genomic_DNA"/>
</dbReference>
<keyword evidence="2" id="KW-1185">Reference proteome</keyword>